<gene>
    <name evidence="1" type="ORF">PAAG_11469</name>
</gene>
<sequence>MLNADLGNSQYQGNGASTMAFTALSVQEARHGNKRNSIKYLDAALQSLSRRRKERLLCDTNTHYAFAAAHVS</sequence>
<dbReference type="OrthoDB" id="4206571at2759"/>
<protein>
    <submittedName>
        <fullName evidence="1">Uncharacterized protein</fullName>
    </submittedName>
</protein>
<keyword evidence="2" id="KW-1185">Reference proteome</keyword>
<name>A0A0A2V1V3_PARBA</name>
<evidence type="ECO:0000313" key="1">
    <source>
        <dbReference type="EMBL" id="KGQ01751.1"/>
    </source>
</evidence>
<organism evidence="1 2">
    <name type="scientific">Paracoccidioides lutzii (strain ATCC MYA-826 / Pb01)</name>
    <name type="common">Paracoccidioides brasiliensis</name>
    <dbReference type="NCBI Taxonomy" id="502779"/>
    <lineage>
        <taxon>Eukaryota</taxon>
        <taxon>Fungi</taxon>
        <taxon>Dikarya</taxon>
        <taxon>Ascomycota</taxon>
        <taxon>Pezizomycotina</taxon>
        <taxon>Eurotiomycetes</taxon>
        <taxon>Eurotiomycetidae</taxon>
        <taxon>Onygenales</taxon>
        <taxon>Ajellomycetaceae</taxon>
        <taxon>Paracoccidioides</taxon>
    </lineage>
</organism>
<dbReference type="VEuPathDB" id="FungiDB:PAAG_11469"/>
<evidence type="ECO:0000313" key="2">
    <source>
        <dbReference type="Proteomes" id="UP000002059"/>
    </source>
</evidence>
<dbReference type="HOGENOM" id="CLU_2722875_0_0_1"/>
<dbReference type="EMBL" id="KN293996">
    <property type="protein sequence ID" value="KGQ01751.1"/>
    <property type="molecule type" value="Genomic_DNA"/>
</dbReference>
<proteinExistence type="predicted"/>
<dbReference type="GeneID" id="26970460"/>
<dbReference type="AlphaFoldDB" id="A0A0A2V1V3"/>
<dbReference type="Proteomes" id="UP000002059">
    <property type="component" value="Partially assembled WGS sequence"/>
</dbReference>
<accession>A0A0A2V1V3</accession>
<dbReference type="KEGG" id="pbl:PAAG_11469"/>
<reference evidence="1 2" key="1">
    <citation type="journal article" date="2011" name="PLoS Genet.">
        <title>Comparative genomic analysis of human fungal pathogens causing paracoccidioidomycosis.</title>
        <authorList>
            <person name="Desjardins C.A."/>
            <person name="Champion M.D."/>
            <person name="Holder J.W."/>
            <person name="Muszewska A."/>
            <person name="Goldberg J."/>
            <person name="Bailao A.M."/>
            <person name="Brigido M.M."/>
            <person name="Ferreira M.E."/>
            <person name="Garcia A.M."/>
            <person name="Grynberg M."/>
            <person name="Gujja S."/>
            <person name="Heiman D.I."/>
            <person name="Henn M.R."/>
            <person name="Kodira C.D."/>
            <person name="Leon-Narvaez H."/>
            <person name="Longo L.V."/>
            <person name="Ma L.J."/>
            <person name="Malavazi I."/>
            <person name="Matsuo A.L."/>
            <person name="Morais F.V."/>
            <person name="Pereira M."/>
            <person name="Rodriguez-Brito S."/>
            <person name="Sakthikumar S."/>
            <person name="Salem-Izacc S.M."/>
            <person name="Sykes S.M."/>
            <person name="Teixeira M.M."/>
            <person name="Vallejo M.C."/>
            <person name="Walter M.E."/>
            <person name="Yandava C."/>
            <person name="Young S."/>
            <person name="Zeng Q."/>
            <person name="Zucker J."/>
            <person name="Felipe M.S."/>
            <person name="Goldman G.H."/>
            <person name="Haas B.J."/>
            <person name="McEwen J.G."/>
            <person name="Nino-Vega G."/>
            <person name="Puccia R."/>
            <person name="San-Blas G."/>
            <person name="Soares C.M."/>
            <person name="Birren B.W."/>
            <person name="Cuomo C.A."/>
        </authorList>
    </citation>
    <scope>NUCLEOTIDE SEQUENCE [LARGE SCALE GENOMIC DNA]</scope>
    <source>
        <strain evidence="2">ATCC MYA-826 / Pb01</strain>
    </source>
</reference>
<dbReference type="RefSeq" id="XP_015703248.1">
    <property type="nucleotide sequence ID" value="XM_015847116.1"/>
</dbReference>